<evidence type="ECO:0000256" key="1">
    <source>
        <dbReference type="SAM" id="MobiDB-lite"/>
    </source>
</evidence>
<evidence type="ECO:0000313" key="2">
    <source>
        <dbReference type="EMBL" id="ASX95231.1"/>
    </source>
</evidence>
<protein>
    <submittedName>
        <fullName evidence="2">IlaI</fullName>
    </submittedName>
</protein>
<organism evidence="2">
    <name type="scientific">Streptomyces atratus</name>
    <dbReference type="NCBI Taxonomy" id="1893"/>
    <lineage>
        <taxon>Bacteria</taxon>
        <taxon>Bacillati</taxon>
        <taxon>Actinomycetota</taxon>
        <taxon>Actinomycetes</taxon>
        <taxon>Kitasatosporales</taxon>
        <taxon>Streptomycetaceae</taxon>
        <taxon>Streptomyces</taxon>
    </lineage>
</organism>
<dbReference type="GeneID" id="95517928"/>
<dbReference type="EMBL" id="KY173348">
    <property type="protein sequence ID" value="ASX95231.1"/>
    <property type="molecule type" value="Genomic_DNA"/>
</dbReference>
<sequence length="161" mass="16993">MNDHAEGPDVLSRPEDPDHARARREHVALRHVAERLAGAGQPEPVDPAGRLTAQEAVHLIASWAGGSGRPGDAPEIGRTDVMAALTLLPRARADLDVLEASLLFVARELGLTWQDIAYGLGLRSPQAAQKRAGRGVQSPGATTPARLTTPAASEPKGECEH</sequence>
<name>A0A286MYR5_STRAR</name>
<feature type="compositionally biased region" description="Low complexity" evidence="1">
    <location>
        <begin position="139"/>
        <end position="152"/>
    </location>
</feature>
<feature type="region of interest" description="Disordered" evidence="1">
    <location>
        <begin position="1"/>
        <end position="22"/>
    </location>
</feature>
<reference evidence="2" key="1">
    <citation type="journal article" date="2017" name="Nat. Commun.">
        <title>Biosynthesis of ilamycins featuring unusual building blocks and engineered production of enhanced anti-tuberculosis agents.</title>
        <authorList>
            <person name="Ma J."/>
            <person name="Huang H."/>
            <person name="Xie Y."/>
            <person name="Liu Z."/>
            <person name="Zhao J."/>
            <person name="Zhang C."/>
            <person name="Jia Y."/>
            <person name="Zhang Y."/>
            <person name="Zhang H."/>
            <person name="Zhang T."/>
            <person name="Ju J."/>
        </authorList>
    </citation>
    <scope>NUCLEOTIDE SEQUENCE</scope>
    <source>
        <strain evidence="2">SCSIO ZH16</strain>
    </source>
</reference>
<proteinExistence type="predicted"/>
<dbReference type="RefSeq" id="WP_198676693.1">
    <property type="nucleotide sequence ID" value="NZ_CP027306.1"/>
</dbReference>
<accession>A0A286MYR5</accession>
<feature type="region of interest" description="Disordered" evidence="1">
    <location>
        <begin position="127"/>
        <end position="161"/>
    </location>
</feature>
<dbReference type="AlphaFoldDB" id="A0A286MYR5"/>